<protein>
    <submittedName>
        <fullName evidence="2">DUF1573 domain-containing protein</fullName>
    </submittedName>
</protein>
<dbReference type="AlphaFoldDB" id="A0A5B8UHW3"/>
<dbReference type="OrthoDB" id="826619at2"/>
<name>A0A5B8UHW3_9BACT</name>
<dbReference type="InterPro" id="IPR011467">
    <property type="entry name" value="DUF1573"/>
</dbReference>
<organism evidence="2 3">
    <name type="scientific">Flavisolibacter ginsenosidimutans</name>
    <dbReference type="NCBI Taxonomy" id="661481"/>
    <lineage>
        <taxon>Bacteria</taxon>
        <taxon>Pseudomonadati</taxon>
        <taxon>Bacteroidota</taxon>
        <taxon>Chitinophagia</taxon>
        <taxon>Chitinophagales</taxon>
        <taxon>Chitinophagaceae</taxon>
        <taxon>Flavisolibacter</taxon>
    </lineage>
</organism>
<dbReference type="PANTHER" id="PTHR37833:SF1">
    <property type="entry name" value="SIGNAL PEPTIDE PROTEIN"/>
    <property type="match status" value="1"/>
</dbReference>
<evidence type="ECO:0000313" key="3">
    <source>
        <dbReference type="Proteomes" id="UP000321204"/>
    </source>
</evidence>
<accession>A0A5B8UHW3</accession>
<dbReference type="Proteomes" id="UP000321204">
    <property type="component" value="Chromosome"/>
</dbReference>
<dbReference type="EMBL" id="CP042433">
    <property type="protein sequence ID" value="QEC56247.1"/>
    <property type="molecule type" value="Genomic_DNA"/>
</dbReference>
<feature type="chain" id="PRO_5023005789" evidence="1">
    <location>
        <begin position="20"/>
        <end position="165"/>
    </location>
</feature>
<keyword evidence="3" id="KW-1185">Reference proteome</keyword>
<gene>
    <name evidence="2" type="ORF">FSB75_10210</name>
</gene>
<reference evidence="2 3" key="1">
    <citation type="journal article" date="2015" name="Int. J. Syst. Evol. Microbiol.">
        <title>Flavisolibacter ginsenosidimutans sp. nov., with ginsenoside-converting activity isolated from soil used for cultivating ginseng.</title>
        <authorList>
            <person name="Zhao Y."/>
            <person name="Liu Q."/>
            <person name="Kang M.S."/>
            <person name="Jin F."/>
            <person name="Yu H."/>
            <person name="Im W.T."/>
        </authorList>
    </citation>
    <scope>NUCLEOTIDE SEQUENCE [LARGE SCALE GENOMIC DNA]</scope>
    <source>
        <strain evidence="2 3">Gsoil 636</strain>
    </source>
</reference>
<dbReference type="Gene3D" id="2.60.40.10">
    <property type="entry name" value="Immunoglobulins"/>
    <property type="match status" value="1"/>
</dbReference>
<proteinExistence type="predicted"/>
<sequence length="165" mass="17194">MKKLFFFAAALVAGIGAIAQQKTDEVVKLSSDKYDFGKIKQGVPVTTYFTITNISDKPVVIESATAGCGCTTPEYSKEPIPAGGTSKLKVGYNAANIGPFTKPVTVKLAGVSDTKQVLITGEVQDAATFDATAKTEAAKPTPAAASTVTEVKTKTKVKTTKKASK</sequence>
<dbReference type="Pfam" id="PF07610">
    <property type="entry name" value="DUF1573"/>
    <property type="match status" value="1"/>
</dbReference>
<evidence type="ECO:0000256" key="1">
    <source>
        <dbReference type="SAM" id="SignalP"/>
    </source>
</evidence>
<dbReference type="RefSeq" id="WP_146786575.1">
    <property type="nucleotide sequence ID" value="NZ_BAABIO010000001.1"/>
</dbReference>
<feature type="signal peptide" evidence="1">
    <location>
        <begin position="1"/>
        <end position="19"/>
    </location>
</feature>
<keyword evidence="1" id="KW-0732">Signal</keyword>
<dbReference type="KEGG" id="fgg:FSB75_10210"/>
<evidence type="ECO:0000313" key="2">
    <source>
        <dbReference type="EMBL" id="QEC56247.1"/>
    </source>
</evidence>
<dbReference type="InterPro" id="IPR013783">
    <property type="entry name" value="Ig-like_fold"/>
</dbReference>
<dbReference type="PANTHER" id="PTHR37833">
    <property type="entry name" value="LIPOPROTEIN-RELATED"/>
    <property type="match status" value="1"/>
</dbReference>